<evidence type="ECO:0000256" key="1">
    <source>
        <dbReference type="ARBA" id="ARBA00022676"/>
    </source>
</evidence>
<dbReference type="InterPro" id="IPR007657">
    <property type="entry name" value="Glycosyltransferase_61"/>
</dbReference>
<reference evidence="5 6" key="1">
    <citation type="submission" date="2023-09" db="EMBL/GenBank/DDBJ databases">
        <authorList>
            <person name="Rey-Velasco X."/>
        </authorList>
    </citation>
    <scope>NUCLEOTIDE SEQUENCE [LARGE SCALE GENOMIC DNA]</scope>
    <source>
        <strain evidence="5 6">F117</strain>
    </source>
</reference>
<sequence>MKHFFKSYYNYYSSYISNYYLKNKIRISKGAFITFNENELFLLHKAKEIFGSSLDFTNGYKQRDTFIVPLSDVNLLGNTGAVVKDLRIIGESMFDLGRLNNSKSFKNLHRLKTRKKKTGVYTSIMHPSFANKNIYHWIVDCLPRLYSISKIPSDETIYLIINDDIPDYQREILHFFVNADQRLKLVYIKKTEKWKIQNYWLPSFVSSNTSGYMPAEYINYIKKVVFDGYNITSTENDRKVYISRSLSKRRKLINEEEIESFLSGNGFDIIHAENLNYREQVKLFSECDIIISPHGAGLTNILYASNATIVELHPEDYTPSHYCLLSKACNHNYYSFFGNEMNEDMSWQLNIGSFKSFFQLVVKKQEILN</sequence>
<keyword evidence="1 5" id="KW-0328">Glycosyltransferase</keyword>
<evidence type="ECO:0000256" key="2">
    <source>
        <dbReference type="ARBA" id="ARBA00022679"/>
    </source>
</evidence>
<dbReference type="RefSeq" id="WP_311503791.1">
    <property type="nucleotide sequence ID" value="NZ_JAVRHK010000009.1"/>
</dbReference>
<keyword evidence="3" id="KW-0325">Glycoprotein</keyword>
<evidence type="ECO:0000259" key="4">
    <source>
        <dbReference type="Pfam" id="PF04577"/>
    </source>
</evidence>
<accession>A0ABU3D7F1</accession>
<evidence type="ECO:0000313" key="5">
    <source>
        <dbReference type="EMBL" id="MDT0677447.1"/>
    </source>
</evidence>
<keyword evidence="6" id="KW-1185">Reference proteome</keyword>
<proteinExistence type="predicted"/>
<protein>
    <submittedName>
        <fullName evidence="5">Glycosyltransferase family 61 protein</fullName>
        <ecNumber evidence="5">2.4.-.-</ecNumber>
    </submittedName>
</protein>
<keyword evidence="2 5" id="KW-0808">Transferase</keyword>
<dbReference type="Proteomes" id="UP001262582">
    <property type="component" value="Unassembled WGS sequence"/>
</dbReference>
<comment type="caution">
    <text evidence="5">The sequence shown here is derived from an EMBL/GenBank/DDBJ whole genome shotgun (WGS) entry which is preliminary data.</text>
</comment>
<dbReference type="PANTHER" id="PTHR20961">
    <property type="entry name" value="GLYCOSYLTRANSFERASE"/>
    <property type="match status" value="1"/>
</dbReference>
<dbReference type="Pfam" id="PF04577">
    <property type="entry name" value="Glyco_transf_61"/>
    <property type="match status" value="1"/>
</dbReference>
<dbReference type="InterPro" id="IPR049625">
    <property type="entry name" value="Glyco_transf_61_cat"/>
</dbReference>
<gene>
    <name evidence="5" type="ORF">RM539_12745</name>
</gene>
<dbReference type="GO" id="GO:0016757">
    <property type="term" value="F:glycosyltransferase activity"/>
    <property type="evidence" value="ECO:0007669"/>
    <property type="project" value="UniProtKB-KW"/>
</dbReference>
<dbReference type="EMBL" id="JAVRHK010000009">
    <property type="protein sequence ID" value="MDT0677447.1"/>
    <property type="molecule type" value="Genomic_DNA"/>
</dbReference>
<name>A0ABU3D7F1_9FLAO</name>
<feature type="domain" description="Glycosyltransferase 61 catalytic" evidence="4">
    <location>
        <begin position="135"/>
        <end position="309"/>
    </location>
</feature>
<evidence type="ECO:0000313" key="6">
    <source>
        <dbReference type="Proteomes" id="UP001262582"/>
    </source>
</evidence>
<evidence type="ECO:0000256" key="3">
    <source>
        <dbReference type="ARBA" id="ARBA00023180"/>
    </source>
</evidence>
<organism evidence="5 6">
    <name type="scientific">Autumnicola musiva</name>
    <dbReference type="NCBI Taxonomy" id="3075589"/>
    <lineage>
        <taxon>Bacteria</taxon>
        <taxon>Pseudomonadati</taxon>
        <taxon>Bacteroidota</taxon>
        <taxon>Flavobacteriia</taxon>
        <taxon>Flavobacteriales</taxon>
        <taxon>Flavobacteriaceae</taxon>
        <taxon>Autumnicola</taxon>
    </lineage>
</organism>
<dbReference type="EC" id="2.4.-.-" evidence="5"/>